<reference evidence="2 3" key="1">
    <citation type="submission" date="2020-05" db="EMBL/GenBank/DDBJ databases">
        <title>MicrobeNet Type strains.</title>
        <authorList>
            <person name="Nicholson A.C."/>
        </authorList>
    </citation>
    <scope>NUCLEOTIDE SEQUENCE [LARGE SCALE GENOMIC DNA]</scope>
    <source>
        <strain evidence="2 3">ATCC 700815</strain>
    </source>
</reference>
<accession>A0A849BHG4</accession>
<name>A0A849BHG4_9BURK</name>
<organism evidence="2 3">
    <name type="scientific">Cupriavidus gilardii</name>
    <dbReference type="NCBI Taxonomy" id="82541"/>
    <lineage>
        <taxon>Bacteria</taxon>
        <taxon>Pseudomonadati</taxon>
        <taxon>Pseudomonadota</taxon>
        <taxon>Betaproteobacteria</taxon>
        <taxon>Burkholderiales</taxon>
        <taxon>Burkholderiaceae</taxon>
        <taxon>Cupriavidus</taxon>
    </lineage>
</organism>
<dbReference type="EMBL" id="JABEMD010000042">
    <property type="protein sequence ID" value="NNH13233.1"/>
    <property type="molecule type" value="Genomic_DNA"/>
</dbReference>
<dbReference type="Proteomes" id="UP000542973">
    <property type="component" value="Unassembled WGS sequence"/>
</dbReference>
<feature type="compositionally biased region" description="Low complexity" evidence="1">
    <location>
        <begin position="288"/>
        <end position="322"/>
    </location>
</feature>
<gene>
    <name evidence="2" type="ORF">HLB16_20455</name>
</gene>
<dbReference type="AlphaFoldDB" id="A0A849BHG4"/>
<comment type="caution">
    <text evidence="2">The sequence shown here is derived from an EMBL/GenBank/DDBJ whole genome shotgun (WGS) entry which is preliminary data.</text>
</comment>
<dbReference type="InterPro" id="IPR025500">
    <property type="entry name" value="DUF4390"/>
</dbReference>
<dbReference type="Pfam" id="PF14334">
    <property type="entry name" value="DUF4390"/>
    <property type="match status" value="1"/>
</dbReference>
<feature type="compositionally biased region" description="Pro residues" evidence="1">
    <location>
        <begin position="221"/>
        <end position="248"/>
    </location>
</feature>
<feature type="region of interest" description="Disordered" evidence="1">
    <location>
        <begin position="221"/>
        <end position="334"/>
    </location>
</feature>
<sequence length="353" mass="36641">MLAPLRLSVLRAHDDKACGSAANHAGIGVAALRRLAWLLLMVLVLCAGALSPRAGHAQNIEVREARIEYQDGGFELNAAFNFELSPALEDALHKGIPLYFAVDFQLSRPRWYWFDEKPVSTSRSVRLTFHPLTRQYRVSTGGLQLPFMRLKGALDFIKQVRGWRVFERGDVKLGVPYQAEVRMRLDLSQLPKPFQINAVNTRDWNLSSDWRRFAYTPVAEAPPPPAPAAPAAPPAPAAPASPAAPTPAPANGHAASPANASAAPAASAPGQGSAPASMPPSAPGGVPGSAPGSSPSSAPSTVPGGATAPASTPNAAPASAPGIGNARPPSPASARTVAGMLAPISLSSLVAEP</sequence>
<feature type="compositionally biased region" description="Low complexity" evidence="1">
    <location>
        <begin position="249"/>
        <end position="276"/>
    </location>
</feature>
<protein>
    <submittedName>
        <fullName evidence="2">DUF4390 domain-containing protein</fullName>
    </submittedName>
</protein>
<proteinExistence type="predicted"/>
<evidence type="ECO:0000313" key="2">
    <source>
        <dbReference type="EMBL" id="NNH13233.1"/>
    </source>
</evidence>
<evidence type="ECO:0000256" key="1">
    <source>
        <dbReference type="SAM" id="MobiDB-lite"/>
    </source>
</evidence>
<evidence type="ECO:0000313" key="3">
    <source>
        <dbReference type="Proteomes" id="UP000542973"/>
    </source>
</evidence>